<dbReference type="RefSeq" id="WP_086433232.1">
    <property type="nucleotide sequence ID" value="NZ_FXWH01000001.1"/>
</dbReference>
<dbReference type="EMBL" id="FXWH01000001">
    <property type="protein sequence ID" value="SMQ57874.1"/>
    <property type="molecule type" value="Genomic_DNA"/>
</dbReference>
<gene>
    <name evidence="1" type="ORF">SAMN06297229_0018</name>
</gene>
<sequence>MKNLYSGIALSLLILNGCASGVSVKHPPEQKISRNSDRAASTVEGGKSAYDFADRDIAVPAYFDTQGLELCTFDGRNEAAGCPLKKPLIRVYFDGNDYQGADAEMAKRAGLDNQKLLLMFENQVAGVNRFQVVTQDETTVNAELAKQIEQQGAAAVAEQRAQRGIAQPEFVLKLDTLKTADRFYAEYNGVMQYALEITSSVIDPYTMVKLPQPNIGKIRVRGDDVWDKNDLVFVEVSGRYYSGYQYDDPQSVQSVFNDMASRGFDILISRLLSEMPATGQVLGVRGDQITLDRGQNAGVLPNETMIIFEYEAGFVEPIGVAEVNPSSTSANGRIVRWKQSQRAREVRSAANNAIYRPASERRLFAVSVGAPESYLDSRL</sequence>
<dbReference type="AlphaFoldDB" id="A0A1Y6E521"/>
<evidence type="ECO:0000313" key="2">
    <source>
        <dbReference type="Proteomes" id="UP000194450"/>
    </source>
</evidence>
<evidence type="ECO:0000313" key="1">
    <source>
        <dbReference type="EMBL" id="SMQ57874.1"/>
    </source>
</evidence>
<keyword evidence="2" id="KW-1185">Reference proteome</keyword>
<name>A0A1Y6E521_9GAMM</name>
<dbReference type="OrthoDB" id="6310847at2"/>
<proteinExistence type="predicted"/>
<dbReference type="Proteomes" id="UP000194450">
    <property type="component" value="Unassembled WGS sequence"/>
</dbReference>
<protein>
    <submittedName>
        <fullName evidence="1">Uncharacterized protein</fullName>
    </submittedName>
</protein>
<organism evidence="1 2">
    <name type="scientific">Pseudidiomarina planktonica</name>
    <dbReference type="NCBI Taxonomy" id="1323738"/>
    <lineage>
        <taxon>Bacteria</taxon>
        <taxon>Pseudomonadati</taxon>
        <taxon>Pseudomonadota</taxon>
        <taxon>Gammaproteobacteria</taxon>
        <taxon>Alteromonadales</taxon>
        <taxon>Idiomarinaceae</taxon>
        <taxon>Pseudidiomarina</taxon>
    </lineage>
</organism>
<accession>A0A1Y6E521</accession>
<reference evidence="2" key="1">
    <citation type="submission" date="2017-04" db="EMBL/GenBank/DDBJ databases">
        <authorList>
            <person name="Varghese N."/>
            <person name="Submissions S."/>
        </authorList>
    </citation>
    <scope>NUCLEOTIDE SEQUENCE [LARGE SCALE GENOMIC DNA]</scope>
</reference>